<gene>
    <name evidence="3" type="ORF">B0T16DRAFT_329926</name>
</gene>
<protein>
    <submittedName>
        <fullName evidence="3">Heterokaryon incompatibility protein-domain-containing protein</fullName>
    </submittedName>
</protein>
<sequence>MRLINTETLELSEFFGSNIPAYAILSHTWTKEEVTLREWANPSDTTTSKAGYKKTCMACGLARRDDHAWIWVDTNCINKTSSAELSEAINSMFEWYSNANVCYVYLEDVTEDSLAEAGSSDSIKAQFCASRWFTRGWTLQELIAPSSLVFYNREWARLGTMHDFILKISETTGIDNCYLLDRGHLDHSGFLDSCIATRMSWVSRRQTTRVEDMAYCMLGFFDINMPLLYGEGPKAFIRLQEEIIRRHNDHTIFAWGDGFRVAAGRHRRDTNLQIGLLAPSPQAFANTRPFRPTIVIDHIACHADRIWLPCHSQHKWPQR</sequence>
<dbReference type="AlphaFoldDB" id="A0AA39Y4Z1"/>
<dbReference type="InterPro" id="IPR010730">
    <property type="entry name" value="HET"/>
</dbReference>
<feature type="domain" description="DUF8212" evidence="2">
    <location>
        <begin position="234"/>
        <end position="264"/>
    </location>
</feature>
<accession>A0AA39Y4Z1</accession>
<evidence type="ECO:0000313" key="3">
    <source>
        <dbReference type="EMBL" id="KAK0645819.1"/>
    </source>
</evidence>
<dbReference type="Pfam" id="PF26640">
    <property type="entry name" value="DUF8212"/>
    <property type="match status" value="1"/>
</dbReference>
<proteinExistence type="predicted"/>
<dbReference type="Proteomes" id="UP001174936">
    <property type="component" value="Unassembled WGS sequence"/>
</dbReference>
<name>A0AA39Y4Z1_9PEZI</name>
<dbReference type="PANTHER" id="PTHR10622">
    <property type="entry name" value="HET DOMAIN-CONTAINING PROTEIN"/>
    <property type="match status" value="1"/>
</dbReference>
<dbReference type="PANTHER" id="PTHR10622:SF10">
    <property type="entry name" value="HET DOMAIN-CONTAINING PROTEIN"/>
    <property type="match status" value="1"/>
</dbReference>
<dbReference type="EMBL" id="JAULSV010000004">
    <property type="protein sequence ID" value="KAK0645819.1"/>
    <property type="molecule type" value="Genomic_DNA"/>
</dbReference>
<keyword evidence="4" id="KW-1185">Reference proteome</keyword>
<organism evidence="3 4">
    <name type="scientific">Cercophora newfieldiana</name>
    <dbReference type="NCBI Taxonomy" id="92897"/>
    <lineage>
        <taxon>Eukaryota</taxon>
        <taxon>Fungi</taxon>
        <taxon>Dikarya</taxon>
        <taxon>Ascomycota</taxon>
        <taxon>Pezizomycotina</taxon>
        <taxon>Sordariomycetes</taxon>
        <taxon>Sordariomycetidae</taxon>
        <taxon>Sordariales</taxon>
        <taxon>Lasiosphaeriaceae</taxon>
        <taxon>Cercophora</taxon>
    </lineage>
</organism>
<reference evidence="3" key="1">
    <citation type="submission" date="2023-06" db="EMBL/GenBank/DDBJ databases">
        <title>Genome-scale phylogeny and comparative genomics of the fungal order Sordariales.</title>
        <authorList>
            <consortium name="Lawrence Berkeley National Laboratory"/>
            <person name="Hensen N."/>
            <person name="Bonometti L."/>
            <person name="Westerberg I."/>
            <person name="Brannstrom I.O."/>
            <person name="Guillou S."/>
            <person name="Cros-Aarteil S."/>
            <person name="Calhoun S."/>
            <person name="Haridas S."/>
            <person name="Kuo A."/>
            <person name="Mondo S."/>
            <person name="Pangilinan J."/>
            <person name="Riley R."/>
            <person name="Labutti K."/>
            <person name="Andreopoulos B."/>
            <person name="Lipzen A."/>
            <person name="Chen C."/>
            <person name="Yanf M."/>
            <person name="Daum C."/>
            <person name="Ng V."/>
            <person name="Clum A."/>
            <person name="Steindorff A."/>
            <person name="Ohm R."/>
            <person name="Martin F."/>
            <person name="Silar P."/>
            <person name="Natvig D."/>
            <person name="Lalanne C."/>
            <person name="Gautier V."/>
            <person name="Ament-Velasquez S.L."/>
            <person name="Kruys A."/>
            <person name="Hutchinson M.I."/>
            <person name="Powell A.J."/>
            <person name="Barry K."/>
            <person name="Miller A.N."/>
            <person name="Grigoriev I.V."/>
            <person name="Debuchy R."/>
            <person name="Gladieux P."/>
            <person name="Thoren M.H."/>
            <person name="Johannesson H."/>
        </authorList>
    </citation>
    <scope>NUCLEOTIDE SEQUENCE</scope>
    <source>
        <strain evidence="3">SMH2532-1</strain>
    </source>
</reference>
<dbReference type="InterPro" id="IPR058525">
    <property type="entry name" value="DUF8212"/>
</dbReference>
<evidence type="ECO:0000259" key="2">
    <source>
        <dbReference type="Pfam" id="PF26640"/>
    </source>
</evidence>
<evidence type="ECO:0000259" key="1">
    <source>
        <dbReference type="Pfam" id="PF06985"/>
    </source>
</evidence>
<dbReference type="Pfam" id="PF06985">
    <property type="entry name" value="HET"/>
    <property type="match status" value="1"/>
</dbReference>
<comment type="caution">
    <text evidence="3">The sequence shown here is derived from an EMBL/GenBank/DDBJ whole genome shotgun (WGS) entry which is preliminary data.</text>
</comment>
<evidence type="ECO:0000313" key="4">
    <source>
        <dbReference type="Proteomes" id="UP001174936"/>
    </source>
</evidence>
<feature type="domain" description="Heterokaryon incompatibility" evidence="1">
    <location>
        <begin position="22"/>
        <end position="114"/>
    </location>
</feature>